<dbReference type="SUPFAM" id="SSF117281">
    <property type="entry name" value="Kelch motif"/>
    <property type="match status" value="1"/>
</dbReference>
<organism evidence="1 2">
    <name type="scientific">Gigaspora margarita</name>
    <dbReference type="NCBI Taxonomy" id="4874"/>
    <lineage>
        <taxon>Eukaryota</taxon>
        <taxon>Fungi</taxon>
        <taxon>Fungi incertae sedis</taxon>
        <taxon>Mucoromycota</taxon>
        <taxon>Glomeromycotina</taxon>
        <taxon>Glomeromycetes</taxon>
        <taxon>Diversisporales</taxon>
        <taxon>Gigasporaceae</taxon>
        <taxon>Gigaspora</taxon>
    </lineage>
</organism>
<name>A0ABN7W0L0_GIGMA</name>
<evidence type="ECO:0000313" key="1">
    <source>
        <dbReference type="EMBL" id="CAG8810737.1"/>
    </source>
</evidence>
<gene>
    <name evidence="1" type="ORF">GMARGA_LOCUS25163</name>
</gene>
<dbReference type="Gene3D" id="2.120.10.80">
    <property type="entry name" value="Kelch-type beta propeller"/>
    <property type="match status" value="1"/>
</dbReference>
<evidence type="ECO:0000313" key="2">
    <source>
        <dbReference type="Proteomes" id="UP000789901"/>
    </source>
</evidence>
<dbReference type="Proteomes" id="UP000789901">
    <property type="component" value="Unassembled WGS sequence"/>
</dbReference>
<proteinExistence type="predicted"/>
<reference evidence="1 2" key="1">
    <citation type="submission" date="2021-06" db="EMBL/GenBank/DDBJ databases">
        <authorList>
            <person name="Kallberg Y."/>
            <person name="Tangrot J."/>
            <person name="Rosling A."/>
        </authorList>
    </citation>
    <scope>NUCLEOTIDE SEQUENCE [LARGE SCALE GENOMIC DNA]</scope>
    <source>
        <strain evidence="1 2">120-4 pot B 10/14</strain>
    </source>
</reference>
<dbReference type="EMBL" id="CAJVQB010027553">
    <property type="protein sequence ID" value="CAG8810737.1"/>
    <property type="molecule type" value="Genomic_DNA"/>
</dbReference>
<keyword evidence="2" id="KW-1185">Reference proteome</keyword>
<comment type="caution">
    <text evidence="1">The sequence shown here is derived from an EMBL/GenBank/DDBJ whole genome shotgun (WGS) entry which is preliminary data.</text>
</comment>
<dbReference type="InterPro" id="IPR015915">
    <property type="entry name" value="Kelch-typ_b-propeller"/>
</dbReference>
<feature type="non-terminal residue" evidence="1">
    <location>
        <position position="106"/>
    </location>
</feature>
<accession>A0ABN7W0L0</accession>
<sequence>MTIQCDKEIINFKHISVLVDKKLYFSGGYNHDQDEILNDFFYLDVSQPFNIPALPWNDLTFTGAPTKFAASACSSENNSDLFIFGASGRDFISCAKFYNRSIAIFG</sequence>
<protein>
    <submittedName>
        <fullName evidence="1">13028_t:CDS:1</fullName>
    </submittedName>
</protein>